<proteinExistence type="predicted"/>
<evidence type="ECO:0000256" key="4">
    <source>
        <dbReference type="ARBA" id="ARBA00022692"/>
    </source>
</evidence>
<evidence type="ECO:0008006" key="10">
    <source>
        <dbReference type="Google" id="ProtNLM"/>
    </source>
</evidence>
<evidence type="ECO:0000313" key="9">
    <source>
        <dbReference type="Proteomes" id="UP000094291"/>
    </source>
</evidence>
<comment type="subcellular location">
    <subcellularLocation>
        <location evidence="1">Cell membrane</location>
        <topology evidence="1">Multi-pass membrane protein</topology>
    </subcellularLocation>
</comment>
<name>A0A1E2V8H1_9GAMM</name>
<keyword evidence="4 7" id="KW-0812">Transmembrane</keyword>
<dbReference type="STRING" id="197479.BFW38_06740"/>
<dbReference type="EMBL" id="MDTQ01000001">
    <property type="protein sequence ID" value="ODC03287.1"/>
    <property type="molecule type" value="Genomic_DNA"/>
</dbReference>
<dbReference type="GO" id="GO:0005886">
    <property type="term" value="C:plasma membrane"/>
    <property type="evidence" value="ECO:0007669"/>
    <property type="project" value="UniProtKB-SubCell"/>
</dbReference>
<accession>A0A1E2V8H1</accession>
<keyword evidence="3" id="KW-1003">Cell membrane</keyword>
<reference evidence="8 9" key="1">
    <citation type="submission" date="2016-08" db="EMBL/GenBank/DDBJ databases">
        <authorList>
            <person name="Seilhamer J.J."/>
        </authorList>
    </citation>
    <scope>NUCLEOTIDE SEQUENCE [LARGE SCALE GENOMIC DNA]</scope>
    <source>
        <strain evidence="8 9">PH27A</strain>
    </source>
</reference>
<comment type="caution">
    <text evidence="8">The sequence shown here is derived from an EMBL/GenBank/DDBJ whole genome shotgun (WGS) entry which is preliminary data.</text>
</comment>
<dbReference type="Gene3D" id="1.10.1760.20">
    <property type="match status" value="1"/>
</dbReference>
<protein>
    <recommendedName>
        <fullName evidence="10">Molecular chaperone DnaJ</fullName>
    </recommendedName>
</protein>
<dbReference type="Proteomes" id="UP000094291">
    <property type="component" value="Unassembled WGS sequence"/>
</dbReference>
<evidence type="ECO:0000256" key="1">
    <source>
        <dbReference type="ARBA" id="ARBA00004651"/>
    </source>
</evidence>
<evidence type="ECO:0000256" key="5">
    <source>
        <dbReference type="ARBA" id="ARBA00022989"/>
    </source>
</evidence>
<sequence>MSFSNILPLGFWPEAAGALYFCILAIALWQVPWRIVYREPGLQHLFLGMTVLVSFLWQLRAGITPWVDIQLLLATVMTLMFYWPMALIGTSLALLGTALTGKTPWDMWFVNALLTCVVPVLVSHLVWRFVDRRLPDNFFVYVFVAAFGGSALAALCSGLLLMLTLTLFSQGIQWGHFSSEYFLFLPLTLPPEAVINGMIVSGLAVYMPQWMRSFDTQRYFDHQ</sequence>
<evidence type="ECO:0000256" key="3">
    <source>
        <dbReference type="ARBA" id="ARBA00022475"/>
    </source>
</evidence>
<dbReference type="Pfam" id="PF01891">
    <property type="entry name" value="CbiM"/>
    <property type="match status" value="1"/>
</dbReference>
<dbReference type="AlphaFoldDB" id="A0A1E2V8H1"/>
<feature type="transmembrane region" description="Helical" evidence="7">
    <location>
        <begin position="71"/>
        <end position="95"/>
    </location>
</feature>
<organism evidence="8 9">
    <name type="scientific">Terasakiispira papahanaumokuakeensis</name>
    <dbReference type="NCBI Taxonomy" id="197479"/>
    <lineage>
        <taxon>Bacteria</taxon>
        <taxon>Pseudomonadati</taxon>
        <taxon>Pseudomonadota</taxon>
        <taxon>Gammaproteobacteria</taxon>
        <taxon>Oceanospirillales</taxon>
        <taxon>Terasakiispira</taxon>
    </lineage>
</organism>
<feature type="transmembrane region" description="Helical" evidence="7">
    <location>
        <begin position="183"/>
        <end position="206"/>
    </location>
</feature>
<feature type="transmembrane region" description="Helical" evidence="7">
    <location>
        <begin position="107"/>
        <end position="127"/>
    </location>
</feature>
<feature type="transmembrane region" description="Helical" evidence="7">
    <location>
        <begin position="7"/>
        <end position="29"/>
    </location>
</feature>
<evidence type="ECO:0000256" key="2">
    <source>
        <dbReference type="ARBA" id="ARBA00022448"/>
    </source>
</evidence>
<dbReference type="RefSeq" id="WP_068997703.1">
    <property type="nucleotide sequence ID" value="NZ_MDTQ01000001.1"/>
</dbReference>
<keyword evidence="9" id="KW-1185">Reference proteome</keyword>
<evidence type="ECO:0000256" key="7">
    <source>
        <dbReference type="SAM" id="Phobius"/>
    </source>
</evidence>
<dbReference type="InterPro" id="IPR002751">
    <property type="entry name" value="CbiM/NikMN"/>
</dbReference>
<gene>
    <name evidence="8" type="ORF">BFW38_06740</name>
</gene>
<feature type="transmembrane region" description="Helical" evidence="7">
    <location>
        <begin position="41"/>
        <end position="59"/>
    </location>
</feature>
<dbReference type="OrthoDB" id="5297929at2"/>
<keyword evidence="2" id="KW-0813">Transport</keyword>
<dbReference type="GO" id="GO:0000041">
    <property type="term" value="P:transition metal ion transport"/>
    <property type="evidence" value="ECO:0007669"/>
    <property type="project" value="InterPro"/>
</dbReference>
<evidence type="ECO:0000313" key="8">
    <source>
        <dbReference type="EMBL" id="ODC03287.1"/>
    </source>
</evidence>
<keyword evidence="5 7" id="KW-1133">Transmembrane helix</keyword>
<keyword evidence="6 7" id="KW-0472">Membrane</keyword>
<evidence type="ECO:0000256" key="6">
    <source>
        <dbReference type="ARBA" id="ARBA00023136"/>
    </source>
</evidence>
<feature type="transmembrane region" description="Helical" evidence="7">
    <location>
        <begin position="139"/>
        <end position="163"/>
    </location>
</feature>